<dbReference type="AlphaFoldDB" id="A0A3Q7YAY5"/>
<dbReference type="RefSeq" id="XP_027186095.1">
    <property type="nucleotide sequence ID" value="XM_027330294.1"/>
</dbReference>
<feature type="transmembrane region" description="Helical" evidence="1">
    <location>
        <begin position="99"/>
        <end position="118"/>
    </location>
</feature>
<reference evidence="3" key="1">
    <citation type="submission" date="2025-08" db="UniProtKB">
        <authorList>
            <consortium name="RefSeq"/>
        </authorList>
    </citation>
    <scope>IDENTIFICATION</scope>
    <source>
        <tissue evidence="3">Etiolated seedlings</tissue>
    </source>
</reference>
<feature type="transmembrane region" description="Helical" evidence="1">
    <location>
        <begin position="124"/>
        <end position="142"/>
    </location>
</feature>
<evidence type="ECO:0000256" key="1">
    <source>
        <dbReference type="SAM" id="Phobius"/>
    </source>
</evidence>
<evidence type="ECO:0000313" key="2">
    <source>
        <dbReference type="Proteomes" id="UP000087171"/>
    </source>
</evidence>
<gene>
    <name evidence="3" type="primary">LOC113784140</name>
</gene>
<protein>
    <submittedName>
        <fullName evidence="3">Uncharacterized protein LOC113784140</fullName>
    </submittedName>
</protein>
<keyword evidence="1" id="KW-0472">Membrane</keyword>
<keyword evidence="1" id="KW-0812">Transmembrane</keyword>
<dbReference type="Proteomes" id="UP000087171">
    <property type="component" value="Unplaced"/>
</dbReference>
<organism evidence="2 3">
    <name type="scientific">Cicer arietinum</name>
    <name type="common">Chickpea</name>
    <name type="synonym">Garbanzo</name>
    <dbReference type="NCBI Taxonomy" id="3827"/>
    <lineage>
        <taxon>Eukaryota</taxon>
        <taxon>Viridiplantae</taxon>
        <taxon>Streptophyta</taxon>
        <taxon>Embryophyta</taxon>
        <taxon>Tracheophyta</taxon>
        <taxon>Spermatophyta</taxon>
        <taxon>Magnoliopsida</taxon>
        <taxon>eudicotyledons</taxon>
        <taxon>Gunneridae</taxon>
        <taxon>Pentapetalae</taxon>
        <taxon>rosids</taxon>
        <taxon>fabids</taxon>
        <taxon>Fabales</taxon>
        <taxon>Fabaceae</taxon>
        <taxon>Papilionoideae</taxon>
        <taxon>50 kb inversion clade</taxon>
        <taxon>NPAAA clade</taxon>
        <taxon>Hologalegina</taxon>
        <taxon>IRL clade</taxon>
        <taxon>Cicereae</taxon>
        <taxon>Cicer</taxon>
    </lineage>
</organism>
<sequence>MQLATLAKSVASIQVESSRRRRYPYYDEDESSNDDAPRAALFILFVRLYSFSLCGFIHSLCAALFILFVRLYSFSLCGFIHSLCAALFILFVRLYSFSLCGFIHSLCAALFILFVRLYSFSLCGFIHSLCAALFILFVRLCINHLCVRVSSKPSTPPFNRHNSLLINCARSVLVTMPQDLKFPYPCFDSLQLRKGGMPSMIGLPSDHALVEDDECLRKQ</sequence>
<evidence type="ECO:0000313" key="3">
    <source>
        <dbReference type="RefSeq" id="XP_027186095.1"/>
    </source>
</evidence>
<name>A0A3Q7YAY5_CICAR</name>
<proteinExistence type="predicted"/>
<accession>A0A3Q7YAY5</accession>
<feature type="transmembrane region" description="Helical" evidence="1">
    <location>
        <begin position="41"/>
        <end position="66"/>
    </location>
</feature>
<feature type="transmembrane region" description="Helical" evidence="1">
    <location>
        <begin position="72"/>
        <end position="92"/>
    </location>
</feature>
<keyword evidence="2" id="KW-1185">Reference proteome</keyword>
<keyword evidence="1" id="KW-1133">Transmembrane helix</keyword>